<feature type="transmembrane region" description="Helical" evidence="1">
    <location>
        <begin position="109"/>
        <end position="136"/>
    </location>
</feature>
<dbReference type="AlphaFoldDB" id="Q5I711"/>
<proteinExistence type="predicted"/>
<gene>
    <name evidence="2" type="primary">orf407</name>
</gene>
<keyword evidence="1" id="KW-1133">Transmembrane helix</keyword>
<sequence length="407" mass="45567">MRTDKISSNNQKAPITGALIMGCNNIHYAVTALIGCTLSAQCGLTRESAYPACALNQKEAECLLNAFSNFTATSGLIARFPLIISDNAERGISSFSAVSVTLRPKGSKYIILSINPGCGGFFIFVISRSLVIIHIINNISIAIFKFEDNTPITINFQAPMRFKLAFQLMQFSTFNIQFFDILRKIYCVQQNAQFCRMMRLNTANIILFKESFQAFMGKRFNHWNVIRENAIVTRRVTQIKNHIFPLTSPKQFIDNTRIAATPAVEIRLSFITKRIALFQRYFYAQILSICYGGVRGRTFGFAVFFVSGKANLAYTVALFCLNGGSQSSITKETAMSNISIQLSVDESQELSLYRDALLESLYEAELDIYHLSRQHKLALLELVAAINQAQTYFDDPKNAAQTAVLEG</sequence>
<keyword evidence="1" id="KW-0472">Membrane</keyword>
<protein>
    <submittedName>
        <fullName evidence="2">Orf407</fullName>
    </submittedName>
</protein>
<reference evidence="2" key="1">
    <citation type="journal article" date="2009" name="Anaerobe">
        <title>The intD mobile genetic element from Dichelobacter nodosus, the causative agent of ovine footrot, is associated with the benign phenotype.</title>
        <authorList>
            <person name="Tanjung L.R."/>
            <person name="Whittle G."/>
            <person name="Shaw B.E."/>
            <person name="Bloomfield G.A."/>
            <person name="Katz M.E."/>
            <person name="Cheetham B.F."/>
        </authorList>
    </citation>
    <scope>NUCLEOTIDE SEQUENCE</scope>
    <source>
        <strain evidence="2">C305-1</strain>
    </source>
</reference>
<dbReference type="PROSITE" id="PS51257">
    <property type="entry name" value="PROKAR_LIPOPROTEIN"/>
    <property type="match status" value="1"/>
</dbReference>
<accession>Q5I711</accession>
<keyword evidence="1" id="KW-0812">Transmembrane</keyword>
<dbReference type="EMBL" id="AY847513">
    <property type="protein sequence ID" value="AAW31813.1"/>
    <property type="molecule type" value="Genomic_DNA"/>
</dbReference>
<name>Q5I711_DICNO</name>
<organism evidence="2">
    <name type="scientific">Dichelobacter nodosus</name>
    <name type="common">Bacteroides nodosus</name>
    <dbReference type="NCBI Taxonomy" id="870"/>
    <lineage>
        <taxon>Bacteria</taxon>
        <taxon>Pseudomonadati</taxon>
        <taxon>Pseudomonadota</taxon>
        <taxon>Gammaproteobacteria</taxon>
        <taxon>Cardiobacteriales</taxon>
        <taxon>Cardiobacteriaceae</taxon>
        <taxon>Dichelobacter</taxon>
    </lineage>
</organism>
<evidence type="ECO:0000256" key="1">
    <source>
        <dbReference type="SAM" id="Phobius"/>
    </source>
</evidence>
<evidence type="ECO:0000313" key="2">
    <source>
        <dbReference type="EMBL" id="AAW31813.1"/>
    </source>
</evidence>